<gene>
    <name evidence="2" type="ORF">ANCCAN_05130</name>
</gene>
<reference evidence="2 3" key="1">
    <citation type="submission" date="2014-10" db="EMBL/GenBank/DDBJ databases">
        <title>Draft genome of the hookworm Ancylostoma caninum.</title>
        <authorList>
            <person name="Mitreva M."/>
        </authorList>
    </citation>
    <scope>NUCLEOTIDE SEQUENCE [LARGE SCALE GENOMIC DNA]</scope>
    <source>
        <strain evidence="2 3">Baltimore</strain>
    </source>
</reference>
<feature type="compositionally biased region" description="Acidic residues" evidence="1">
    <location>
        <begin position="18"/>
        <end position="29"/>
    </location>
</feature>
<feature type="compositionally biased region" description="Low complexity" evidence="1">
    <location>
        <begin position="49"/>
        <end position="58"/>
    </location>
</feature>
<organism evidence="2 3">
    <name type="scientific">Ancylostoma caninum</name>
    <name type="common">Dog hookworm</name>
    <dbReference type="NCBI Taxonomy" id="29170"/>
    <lineage>
        <taxon>Eukaryota</taxon>
        <taxon>Metazoa</taxon>
        <taxon>Ecdysozoa</taxon>
        <taxon>Nematoda</taxon>
        <taxon>Chromadorea</taxon>
        <taxon>Rhabditida</taxon>
        <taxon>Rhabditina</taxon>
        <taxon>Rhabditomorpha</taxon>
        <taxon>Strongyloidea</taxon>
        <taxon>Ancylostomatidae</taxon>
        <taxon>Ancylostomatinae</taxon>
        <taxon>Ancylostoma</taxon>
    </lineage>
</organism>
<evidence type="ECO:0000313" key="3">
    <source>
        <dbReference type="Proteomes" id="UP000252519"/>
    </source>
</evidence>
<comment type="caution">
    <text evidence="2">The sequence shown here is derived from an EMBL/GenBank/DDBJ whole genome shotgun (WGS) entry which is preliminary data.</text>
</comment>
<dbReference type="AlphaFoldDB" id="A0A368GWW3"/>
<proteinExistence type="predicted"/>
<dbReference type="EMBL" id="JOJR01000042">
    <property type="protein sequence ID" value="RCN48846.1"/>
    <property type="molecule type" value="Genomic_DNA"/>
</dbReference>
<keyword evidence="3" id="KW-1185">Reference proteome</keyword>
<feature type="region of interest" description="Disordered" evidence="1">
    <location>
        <begin position="16"/>
        <end position="72"/>
    </location>
</feature>
<protein>
    <submittedName>
        <fullName evidence="2">Uncharacterized protein</fullName>
    </submittedName>
</protein>
<sequence>MIHLFWHCSENGVFQDFEPPDFDEADGEGDSGTRPAESAEGATVITSQPTGESTGSRPSSPPSPRGPNGEAPTRNFLALRILFAYRIAGSDRYATPTGVWFNGKQYMITGIIRFNMTFLFSMLL</sequence>
<name>A0A368GWW3_ANCCA</name>
<evidence type="ECO:0000256" key="1">
    <source>
        <dbReference type="SAM" id="MobiDB-lite"/>
    </source>
</evidence>
<evidence type="ECO:0000313" key="2">
    <source>
        <dbReference type="EMBL" id="RCN48846.1"/>
    </source>
</evidence>
<accession>A0A368GWW3</accession>
<dbReference type="STRING" id="29170.A0A368GWW3"/>
<dbReference type="Proteomes" id="UP000252519">
    <property type="component" value="Unassembled WGS sequence"/>
</dbReference>